<proteinExistence type="predicted"/>
<name>A0A0Q2RWQ8_MYCGO</name>
<organism evidence="1 4">
    <name type="scientific">Mycobacterium gordonae</name>
    <dbReference type="NCBI Taxonomy" id="1778"/>
    <lineage>
        <taxon>Bacteria</taxon>
        <taxon>Bacillati</taxon>
        <taxon>Actinomycetota</taxon>
        <taxon>Actinomycetes</taxon>
        <taxon>Mycobacteriales</taxon>
        <taxon>Mycobacteriaceae</taxon>
        <taxon>Mycobacterium</taxon>
    </lineage>
</organism>
<evidence type="ECO:0000313" key="4">
    <source>
        <dbReference type="Proteomes" id="UP000051677"/>
    </source>
</evidence>
<evidence type="ECO:0000313" key="2">
    <source>
        <dbReference type="EMBL" id="OBS02068.1"/>
    </source>
</evidence>
<protein>
    <submittedName>
        <fullName evidence="1">Uncharacterized protein</fullName>
    </submittedName>
</protein>
<dbReference type="EMBL" id="LQOY01000209">
    <property type="protein sequence ID" value="ORV72839.1"/>
    <property type="molecule type" value="Genomic_DNA"/>
</dbReference>
<dbReference type="AlphaFoldDB" id="A0A0Q2RWQ8"/>
<reference evidence="1 4" key="1">
    <citation type="submission" date="2015-10" db="EMBL/GenBank/DDBJ databases">
        <title>Mycobacterium gordonae draft genome assembly.</title>
        <authorList>
            <person name="Ustinova V."/>
            <person name="Smirnova T."/>
            <person name="Blagodatskikh K."/>
            <person name="Varlamov D."/>
            <person name="Larionova E."/>
            <person name="Chernousova L."/>
        </authorList>
    </citation>
    <scope>NUCLEOTIDE SEQUENCE [LARGE SCALE GENOMIC DNA]</scope>
    <source>
        <strain evidence="1 4">CTRI 14-8773</strain>
    </source>
</reference>
<keyword evidence="6" id="KW-1185">Reference proteome</keyword>
<dbReference type="RefSeq" id="WP_055577519.1">
    <property type="nucleotide sequence ID" value="NZ_JACKSU010000051.1"/>
</dbReference>
<accession>A0A0Q2RWQ8</accession>
<dbReference type="EMBL" id="LKTM01000085">
    <property type="protein sequence ID" value="KQH79595.1"/>
    <property type="molecule type" value="Genomic_DNA"/>
</dbReference>
<reference evidence="3 6" key="2">
    <citation type="submission" date="2016-01" db="EMBL/GenBank/DDBJ databases">
        <title>The new phylogeny of the genus Mycobacterium.</title>
        <authorList>
            <person name="Tarcisio F."/>
            <person name="Conor M."/>
            <person name="Antonella G."/>
            <person name="Elisabetta G."/>
            <person name="Giulia F.S."/>
            <person name="Sara T."/>
            <person name="Anna F."/>
            <person name="Clotilde B."/>
            <person name="Roberto B."/>
            <person name="Veronica D.S."/>
            <person name="Fabio R."/>
            <person name="Monica P."/>
            <person name="Olivier J."/>
            <person name="Enrico T."/>
            <person name="Nicola S."/>
        </authorList>
    </citation>
    <scope>NUCLEOTIDE SEQUENCE [LARGE SCALE GENOMIC DNA]</scope>
    <source>
        <strain evidence="3 6">DSM 44160</strain>
    </source>
</reference>
<sequence length="75" mass="8171">MSRVDDPRRISDSRDLLAFEKSEKLVILVWVGRCCAATQNGGAGDDREGGDERADMRVDSGGHALCLSAMKTFAR</sequence>
<dbReference type="Proteomes" id="UP000193928">
    <property type="component" value="Unassembled WGS sequence"/>
</dbReference>
<comment type="caution">
    <text evidence="1">The sequence shown here is derived from an EMBL/GenBank/DDBJ whole genome shotgun (WGS) entry which is preliminary data.</text>
</comment>
<gene>
    <name evidence="2" type="ORF">A9W98_16820</name>
    <name evidence="1" type="ORF">AO501_02125</name>
    <name evidence="3" type="ORF">AWC08_03430</name>
</gene>
<reference evidence="2 5" key="3">
    <citation type="submission" date="2016-06" db="EMBL/GenBank/DDBJ databases">
        <authorList>
            <person name="Kjaerup R.B."/>
            <person name="Dalgaard T.S."/>
            <person name="Juul-Madsen H.R."/>
        </authorList>
    </citation>
    <scope>NUCLEOTIDE SEQUENCE [LARGE SCALE GENOMIC DNA]</scope>
    <source>
        <strain evidence="2 5">1245752.6</strain>
    </source>
</reference>
<dbReference type="Proteomes" id="UP000093757">
    <property type="component" value="Unassembled WGS sequence"/>
</dbReference>
<dbReference type="EMBL" id="MAEM01000226">
    <property type="protein sequence ID" value="OBS02068.1"/>
    <property type="molecule type" value="Genomic_DNA"/>
</dbReference>
<evidence type="ECO:0000313" key="5">
    <source>
        <dbReference type="Proteomes" id="UP000093757"/>
    </source>
</evidence>
<evidence type="ECO:0000313" key="6">
    <source>
        <dbReference type="Proteomes" id="UP000193928"/>
    </source>
</evidence>
<dbReference type="Proteomes" id="UP000051677">
    <property type="component" value="Unassembled WGS sequence"/>
</dbReference>
<evidence type="ECO:0000313" key="1">
    <source>
        <dbReference type="EMBL" id="KQH79595.1"/>
    </source>
</evidence>
<evidence type="ECO:0000313" key="3">
    <source>
        <dbReference type="EMBL" id="ORV72839.1"/>
    </source>
</evidence>